<sequence>MNRGVTIFFVRAVVGLVFAVLLTRFFHPEMTGAATVGLAVIMVGLAYLFDYLRNRKPGE</sequence>
<dbReference type="HOGENOM" id="CLU_210205_0_0_7"/>
<dbReference type="RefSeq" id="WP_012174081.1">
    <property type="nucleotide sequence ID" value="NC_009943.1"/>
</dbReference>
<feature type="transmembrane region" description="Helical" evidence="1">
    <location>
        <begin position="32"/>
        <end position="52"/>
    </location>
</feature>
<reference evidence="2 3" key="1">
    <citation type="submission" date="2007-10" db="EMBL/GenBank/DDBJ databases">
        <title>Complete sequence of Desulfococcus oleovorans Hxd3.</title>
        <authorList>
            <consortium name="US DOE Joint Genome Institute"/>
            <person name="Copeland A."/>
            <person name="Lucas S."/>
            <person name="Lapidus A."/>
            <person name="Barry K."/>
            <person name="Glavina del Rio T."/>
            <person name="Dalin E."/>
            <person name="Tice H."/>
            <person name="Pitluck S."/>
            <person name="Kiss H."/>
            <person name="Brettin T."/>
            <person name="Bruce D."/>
            <person name="Detter J.C."/>
            <person name="Han C."/>
            <person name="Schmutz J."/>
            <person name="Larimer F."/>
            <person name="Land M."/>
            <person name="Hauser L."/>
            <person name="Kyrpides N."/>
            <person name="Kim E."/>
            <person name="Wawrik B."/>
            <person name="Richardson P."/>
        </authorList>
    </citation>
    <scope>NUCLEOTIDE SEQUENCE [LARGE SCALE GENOMIC DNA]</scope>
    <source>
        <strain evidence="3">DSM 6200 / JCM 39069 / Hxd3</strain>
    </source>
</reference>
<name>A8ZUP9_DESOH</name>
<keyword evidence="3" id="KW-1185">Reference proteome</keyword>
<gene>
    <name evidence="2" type="ordered locus">Dole_0652</name>
</gene>
<evidence type="ECO:0000313" key="3">
    <source>
        <dbReference type="Proteomes" id="UP000008561"/>
    </source>
</evidence>
<dbReference type="KEGG" id="dol:Dole_0652"/>
<dbReference type="STRING" id="96561.Dole_0652"/>
<evidence type="ECO:0000256" key="1">
    <source>
        <dbReference type="SAM" id="Phobius"/>
    </source>
</evidence>
<organism evidence="2 3">
    <name type="scientific">Desulfosudis oleivorans (strain DSM 6200 / JCM 39069 / Hxd3)</name>
    <name type="common">Desulfococcus oleovorans</name>
    <dbReference type="NCBI Taxonomy" id="96561"/>
    <lineage>
        <taxon>Bacteria</taxon>
        <taxon>Pseudomonadati</taxon>
        <taxon>Thermodesulfobacteriota</taxon>
        <taxon>Desulfobacteria</taxon>
        <taxon>Desulfobacterales</taxon>
        <taxon>Desulfosudaceae</taxon>
        <taxon>Desulfosudis</taxon>
    </lineage>
</organism>
<dbReference type="EMBL" id="CP000859">
    <property type="protein sequence ID" value="ABW66462.1"/>
    <property type="molecule type" value="Genomic_DNA"/>
</dbReference>
<feature type="transmembrane region" description="Helical" evidence="1">
    <location>
        <begin position="7"/>
        <end position="26"/>
    </location>
</feature>
<accession>A8ZUP9</accession>
<evidence type="ECO:0000313" key="2">
    <source>
        <dbReference type="EMBL" id="ABW66462.1"/>
    </source>
</evidence>
<protein>
    <submittedName>
        <fullName evidence="2">Uncharacterized protein</fullName>
    </submittedName>
</protein>
<dbReference type="OrthoDB" id="5422353at2"/>
<dbReference type="Proteomes" id="UP000008561">
    <property type="component" value="Chromosome"/>
</dbReference>
<proteinExistence type="predicted"/>
<keyword evidence="1" id="KW-1133">Transmembrane helix</keyword>
<keyword evidence="1" id="KW-0812">Transmembrane</keyword>
<keyword evidence="1" id="KW-0472">Membrane</keyword>
<dbReference type="AlphaFoldDB" id="A8ZUP9"/>